<dbReference type="PANTHER" id="PTHR30006">
    <property type="entry name" value="THIAMINE-BINDING PERIPLASMIC PROTEIN-RELATED"/>
    <property type="match status" value="1"/>
</dbReference>
<dbReference type="PANTHER" id="PTHR30006:SF2">
    <property type="entry name" value="ABC TRANSPORTER SUBSTRATE-BINDING PROTEIN"/>
    <property type="match status" value="1"/>
</dbReference>
<dbReference type="HOGENOM" id="CLU_026974_3_0_0"/>
<dbReference type="SUPFAM" id="SSF53850">
    <property type="entry name" value="Periplasmic binding protein-like II"/>
    <property type="match status" value="1"/>
</dbReference>
<protein>
    <submittedName>
        <fullName evidence="3">ABC-type Fe3+ transport system, periplasmic component</fullName>
    </submittedName>
</protein>
<keyword evidence="1 2" id="KW-0732">Signal</keyword>
<accession>H0UMT0</accession>
<organism evidence="3 4">
    <name type="scientific">Thermanaerovibrio velox DSM 12556</name>
    <dbReference type="NCBI Taxonomy" id="926567"/>
    <lineage>
        <taxon>Bacteria</taxon>
        <taxon>Thermotogati</taxon>
        <taxon>Synergistota</taxon>
        <taxon>Synergistia</taxon>
        <taxon>Synergistales</taxon>
        <taxon>Synergistaceae</taxon>
        <taxon>Thermanaerovibrio</taxon>
    </lineage>
</organism>
<dbReference type="Gene3D" id="3.40.190.10">
    <property type="entry name" value="Periplasmic binding protein-like II"/>
    <property type="match status" value="2"/>
</dbReference>
<gene>
    <name evidence="3" type="ORF">TheveDRAFT_0036</name>
</gene>
<dbReference type="Pfam" id="PF13343">
    <property type="entry name" value="SBP_bac_6"/>
    <property type="match status" value="1"/>
</dbReference>
<proteinExistence type="predicted"/>
<feature type="chain" id="PRO_5003540928" evidence="2">
    <location>
        <begin position="33"/>
        <end position="361"/>
    </location>
</feature>
<evidence type="ECO:0000313" key="3">
    <source>
        <dbReference type="EMBL" id="EHM09225.1"/>
    </source>
</evidence>
<name>H0UMT0_9BACT</name>
<sequence>MGVFNFITRFARAGAVLCMGAVLLAHPGTSEAKDIPKDLVKEAKREGKLYTVGMPDDWANWKDTWRDLKGLYGIEHQDTDMSSAQEIAKFAAEGKNATADMGDVGIAFGPIAVKKGVTQPYKTSYWDEIPAWAKDQEGHWIVGYTGTIAFLVNKDLVKVPPRSWRDLLNGDYKVTVGDVGVAAQANSAVLACAYALGGDETNIKPAVDFFAKLAKAGRLSTSDPSIAMIEKGEVAVGLLWDFNALSYADKVGRSKFEILIPSDGSLISGYATIINRWAKNPNAAKLAREFILSDRGQINLARGYARPIRTSVKLPEDVKRKLLPQSQYAKARPIRDFKAWENTTAQLQRMWQENVLIHVNR</sequence>
<keyword evidence="4" id="KW-1185">Reference proteome</keyword>
<dbReference type="STRING" id="926567.TheveDRAFT_0036"/>
<evidence type="ECO:0000313" key="4">
    <source>
        <dbReference type="Proteomes" id="UP000005730"/>
    </source>
</evidence>
<dbReference type="Proteomes" id="UP000005730">
    <property type="component" value="Chromosome"/>
</dbReference>
<reference evidence="3 4" key="1">
    <citation type="submission" date="2011-10" db="EMBL/GenBank/DDBJ databases">
        <title>The Noncontiguous Finished genome of Thermanaerovibrio velox DSM 12556.</title>
        <authorList>
            <consortium name="US DOE Joint Genome Institute (JGI-PGF)"/>
            <person name="Lucas S."/>
            <person name="Copeland A."/>
            <person name="Lapidus A."/>
            <person name="Glavina del Rio T."/>
            <person name="Dalin E."/>
            <person name="Tice H."/>
            <person name="Bruce D."/>
            <person name="Goodwin L."/>
            <person name="Pitluck S."/>
            <person name="Peters L."/>
            <person name="Mikhailova N."/>
            <person name="Teshima H."/>
            <person name="Kyrpides N."/>
            <person name="Mavromatis K."/>
            <person name="Ivanova N."/>
            <person name="Markowitz V."/>
            <person name="Cheng J.-F."/>
            <person name="Hugenholtz P."/>
            <person name="Woyke T."/>
            <person name="Wu D."/>
            <person name="Spring S."/>
            <person name="Brambilla E.-M."/>
            <person name="Klenk H.-P."/>
            <person name="Eisen J.A."/>
        </authorList>
    </citation>
    <scope>NUCLEOTIDE SEQUENCE [LARGE SCALE GENOMIC DNA]</scope>
    <source>
        <strain evidence="3 4">DSM 12556</strain>
    </source>
</reference>
<dbReference type="EMBL" id="CM001377">
    <property type="protein sequence ID" value="EHM09225.1"/>
    <property type="molecule type" value="Genomic_DNA"/>
</dbReference>
<dbReference type="eggNOG" id="COG1840">
    <property type="taxonomic scope" value="Bacteria"/>
</dbReference>
<dbReference type="RefSeq" id="WP_006582716.1">
    <property type="nucleotide sequence ID" value="NZ_CM001377.1"/>
</dbReference>
<dbReference type="GO" id="GO:0030975">
    <property type="term" value="F:thiamine binding"/>
    <property type="evidence" value="ECO:0007669"/>
    <property type="project" value="TreeGrafter"/>
</dbReference>
<dbReference type="GO" id="GO:0015888">
    <property type="term" value="P:thiamine transport"/>
    <property type="evidence" value="ECO:0007669"/>
    <property type="project" value="TreeGrafter"/>
</dbReference>
<evidence type="ECO:0000256" key="2">
    <source>
        <dbReference type="SAM" id="SignalP"/>
    </source>
</evidence>
<dbReference type="GO" id="GO:0030288">
    <property type="term" value="C:outer membrane-bounded periplasmic space"/>
    <property type="evidence" value="ECO:0007669"/>
    <property type="project" value="TreeGrafter"/>
</dbReference>
<dbReference type="AlphaFoldDB" id="H0UMT0"/>
<dbReference type="GO" id="GO:0030976">
    <property type="term" value="F:thiamine pyrophosphate binding"/>
    <property type="evidence" value="ECO:0007669"/>
    <property type="project" value="TreeGrafter"/>
</dbReference>
<feature type="signal peptide" evidence="2">
    <location>
        <begin position="1"/>
        <end position="32"/>
    </location>
</feature>
<evidence type="ECO:0000256" key="1">
    <source>
        <dbReference type="ARBA" id="ARBA00022729"/>
    </source>
</evidence>